<accession>A0AAN7JUZ6</accession>
<reference evidence="2 3" key="1">
    <citation type="journal article" date="2023" name="Hortic Res">
        <title>Pangenome of water caltrop reveals structural variations and asymmetric subgenome divergence after allopolyploidization.</title>
        <authorList>
            <person name="Zhang X."/>
            <person name="Chen Y."/>
            <person name="Wang L."/>
            <person name="Yuan Y."/>
            <person name="Fang M."/>
            <person name="Shi L."/>
            <person name="Lu R."/>
            <person name="Comes H.P."/>
            <person name="Ma Y."/>
            <person name="Chen Y."/>
            <person name="Huang G."/>
            <person name="Zhou Y."/>
            <person name="Zheng Z."/>
            <person name="Qiu Y."/>
        </authorList>
    </citation>
    <scope>NUCLEOTIDE SEQUENCE [LARGE SCALE GENOMIC DNA]</scope>
    <source>
        <tissue evidence="2">Roots</tissue>
    </source>
</reference>
<gene>
    <name evidence="2" type="ORF">SAY87_002820</name>
</gene>
<dbReference type="PANTHER" id="PTHR35737">
    <property type="entry name" value="CRYPTIC LOCI REGULATOR"/>
    <property type="match status" value="1"/>
</dbReference>
<proteinExistence type="predicted"/>
<dbReference type="EMBL" id="JAXIOK010000015">
    <property type="protein sequence ID" value="KAK4754716.1"/>
    <property type="molecule type" value="Genomic_DNA"/>
</dbReference>
<evidence type="ECO:0000256" key="1">
    <source>
        <dbReference type="SAM" id="MobiDB-lite"/>
    </source>
</evidence>
<evidence type="ECO:0000313" key="3">
    <source>
        <dbReference type="Proteomes" id="UP001345219"/>
    </source>
</evidence>
<dbReference type="PANTHER" id="PTHR35737:SF1">
    <property type="entry name" value="CRYPTIC LOCI REGULATOR"/>
    <property type="match status" value="1"/>
</dbReference>
<comment type="caution">
    <text evidence="2">The sequence shown here is derived from an EMBL/GenBank/DDBJ whole genome shotgun (WGS) entry which is preliminary data.</text>
</comment>
<organism evidence="2 3">
    <name type="scientific">Trapa incisa</name>
    <dbReference type="NCBI Taxonomy" id="236973"/>
    <lineage>
        <taxon>Eukaryota</taxon>
        <taxon>Viridiplantae</taxon>
        <taxon>Streptophyta</taxon>
        <taxon>Embryophyta</taxon>
        <taxon>Tracheophyta</taxon>
        <taxon>Spermatophyta</taxon>
        <taxon>Magnoliopsida</taxon>
        <taxon>eudicotyledons</taxon>
        <taxon>Gunneridae</taxon>
        <taxon>Pentapetalae</taxon>
        <taxon>rosids</taxon>
        <taxon>malvids</taxon>
        <taxon>Myrtales</taxon>
        <taxon>Lythraceae</taxon>
        <taxon>Trapa</taxon>
    </lineage>
</organism>
<name>A0AAN7JUZ6_9MYRT</name>
<feature type="region of interest" description="Disordered" evidence="1">
    <location>
        <begin position="82"/>
        <end position="119"/>
    </location>
</feature>
<sequence length="183" mass="20808">MDLAAAGGSDDEWELCNDDGFIYKRKKRHLDPLSAAPPPANSRAEEEKFRRARRKKTLLKIKERYQKELSLWEELSSKCRAMQDSAEQLKQETGGEEEERCETRSSGRPPEGEVPGEENGLEALIDRLLLKVEAQEAIIQDTSNMCDIAESLCRGHEEEFRQSLMDLPIWASPQDLMAVLSDD</sequence>
<dbReference type="Proteomes" id="UP001345219">
    <property type="component" value="Chromosome 2"/>
</dbReference>
<evidence type="ECO:0000313" key="2">
    <source>
        <dbReference type="EMBL" id="KAK4754716.1"/>
    </source>
</evidence>
<dbReference type="AlphaFoldDB" id="A0AAN7JUZ6"/>
<feature type="region of interest" description="Disordered" evidence="1">
    <location>
        <begin position="29"/>
        <end position="49"/>
    </location>
</feature>
<keyword evidence="3" id="KW-1185">Reference proteome</keyword>
<protein>
    <submittedName>
        <fullName evidence="2">Uncharacterized protein</fullName>
    </submittedName>
</protein>